<evidence type="ECO:0000256" key="1">
    <source>
        <dbReference type="SAM" id="MobiDB-lite"/>
    </source>
</evidence>
<protein>
    <submittedName>
        <fullName evidence="2">Uncharacterized protein</fullName>
    </submittedName>
</protein>
<feature type="region of interest" description="Disordered" evidence="1">
    <location>
        <begin position="1"/>
        <end position="21"/>
    </location>
</feature>
<reference evidence="3" key="1">
    <citation type="journal article" date="2018" name="Nat. Microbiol.">
        <title>Leveraging single-cell genomics to expand the fungal tree of life.</title>
        <authorList>
            <person name="Ahrendt S.R."/>
            <person name="Quandt C.A."/>
            <person name="Ciobanu D."/>
            <person name="Clum A."/>
            <person name="Salamov A."/>
            <person name="Andreopoulos B."/>
            <person name="Cheng J.F."/>
            <person name="Woyke T."/>
            <person name="Pelin A."/>
            <person name="Henrissat B."/>
            <person name="Reynolds N.K."/>
            <person name="Benny G.L."/>
            <person name="Smith M.E."/>
            <person name="James T.Y."/>
            <person name="Grigoriev I.V."/>
        </authorList>
    </citation>
    <scope>NUCLEOTIDE SEQUENCE [LARGE SCALE GENOMIC DNA]</scope>
</reference>
<proteinExistence type="predicted"/>
<keyword evidence="3" id="KW-1185">Reference proteome</keyword>
<accession>A0A4P9WGR3</accession>
<evidence type="ECO:0000313" key="2">
    <source>
        <dbReference type="EMBL" id="RKO91115.1"/>
    </source>
</evidence>
<evidence type="ECO:0000313" key="3">
    <source>
        <dbReference type="Proteomes" id="UP000269721"/>
    </source>
</evidence>
<feature type="compositionally biased region" description="Polar residues" evidence="1">
    <location>
        <begin position="9"/>
        <end position="21"/>
    </location>
</feature>
<organism evidence="2 3">
    <name type="scientific">Blyttiomyces helicus</name>
    <dbReference type="NCBI Taxonomy" id="388810"/>
    <lineage>
        <taxon>Eukaryota</taxon>
        <taxon>Fungi</taxon>
        <taxon>Fungi incertae sedis</taxon>
        <taxon>Chytridiomycota</taxon>
        <taxon>Chytridiomycota incertae sedis</taxon>
        <taxon>Chytridiomycetes</taxon>
        <taxon>Chytridiomycetes incertae sedis</taxon>
        <taxon>Blyttiomyces</taxon>
    </lineage>
</organism>
<sequence>MALRAGSRVNPQSSPNTCGSTNLVQAGALTHRKALGQRILPPGFGCPAALAPLCLTLKLLHSQAQNAARMFAASMGKELDLLRKMPQNELHMSITFTVSIRAALACLTLAARHIKLVVRRKRTSLDWRSFPDGEPAWASFQRVPAVHTPCTVCVMIHQDVLRRPVLQKKIYGAIWSRSRSANLSVHSSGFPAVHTFPYRMNCQDSTVSR</sequence>
<dbReference type="AlphaFoldDB" id="A0A4P9WGR3"/>
<dbReference type="EMBL" id="KZ995223">
    <property type="protein sequence ID" value="RKO91115.1"/>
    <property type="molecule type" value="Genomic_DNA"/>
</dbReference>
<gene>
    <name evidence="2" type="ORF">BDK51DRAFT_52392</name>
</gene>
<dbReference type="Proteomes" id="UP000269721">
    <property type="component" value="Unassembled WGS sequence"/>
</dbReference>
<name>A0A4P9WGR3_9FUNG</name>